<keyword evidence="2" id="KW-1185">Reference proteome</keyword>
<dbReference type="EMBL" id="QWGA01000003">
    <property type="protein sequence ID" value="RIJ32200.1"/>
    <property type="molecule type" value="Genomic_DNA"/>
</dbReference>
<accession>A0A399RKI3</accession>
<organism evidence="1 2">
    <name type="scientific">Henriciella algicola</name>
    <dbReference type="NCBI Taxonomy" id="1608422"/>
    <lineage>
        <taxon>Bacteria</taxon>
        <taxon>Pseudomonadati</taxon>
        <taxon>Pseudomonadota</taxon>
        <taxon>Alphaproteobacteria</taxon>
        <taxon>Hyphomonadales</taxon>
        <taxon>Hyphomonadaceae</taxon>
        <taxon>Henriciella</taxon>
    </lineage>
</organism>
<comment type="caution">
    <text evidence="1">The sequence shown here is derived from an EMBL/GenBank/DDBJ whole genome shotgun (WGS) entry which is preliminary data.</text>
</comment>
<gene>
    <name evidence="1" type="ORF">D1222_01985</name>
</gene>
<evidence type="ECO:0008006" key="3">
    <source>
        <dbReference type="Google" id="ProtNLM"/>
    </source>
</evidence>
<evidence type="ECO:0000313" key="2">
    <source>
        <dbReference type="Proteomes" id="UP000265845"/>
    </source>
</evidence>
<protein>
    <recommendedName>
        <fullName evidence="3">Recombinase zinc beta ribbon domain-containing protein</fullName>
    </recommendedName>
</protein>
<evidence type="ECO:0000313" key="1">
    <source>
        <dbReference type="EMBL" id="RIJ32200.1"/>
    </source>
</evidence>
<reference evidence="1 2" key="1">
    <citation type="submission" date="2018-08" db="EMBL/GenBank/DDBJ databases">
        <title>Henriciella mobilis sp. nov., isolated from seawater.</title>
        <authorList>
            <person name="Cheng H."/>
            <person name="Wu Y.-H."/>
            <person name="Xu X.-W."/>
            <person name="Guo L.-L."/>
        </authorList>
    </citation>
    <scope>NUCLEOTIDE SEQUENCE [LARGE SCALE GENOMIC DNA]</scope>
    <source>
        <strain evidence="1 2">CCUG67844</strain>
    </source>
</reference>
<sequence>MTAGWTKGRSKHYPYYYCQNTGCADWKKTIRAENIHGEFDELLKKMQPSGSLLKLARAILKDLWEQQADASRNVASDSRAEVAALDRKISTLVDRIMETDSPAIINAYETKVKTYEMEKAKLQEAHSNQSPARSFEDLYRTASGLLSSPWNLWRKADFMEQKRLLRMLFPNKIQYARNGGYRTAGIAAPFRLLEDLRAPKCGVVGPEGLEPPTRPL</sequence>
<name>A0A399RKI3_9PROT</name>
<dbReference type="OrthoDB" id="7277848at2"/>
<dbReference type="Proteomes" id="UP000265845">
    <property type="component" value="Unassembled WGS sequence"/>
</dbReference>
<dbReference type="AlphaFoldDB" id="A0A399RKI3"/>
<proteinExistence type="predicted"/>